<sequence>MPSNESETLKARDQKKQDGQIQSTCHEVSDMQNVVQEDDRQAHRDIVQETAALALQSGIHKQTS</sequence>
<dbReference type="EMBL" id="CWQJ01000014">
    <property type="protein sequence ID" value="CSC33370.1"/>
    <property type="molecule type" value="Genomic_DNA"/>
</dbReference>
<dbReference type="AlphaFoldDB" id="A0A655YAZ3"/>
<proteinExistence type="predicted"/>
<evidence type="ECO:0000256" key="1">
    <source>
        <dbReference type="SAM" id="MobiDB-lite"/>
    </source>
</evidence>
<dbReference type="Proteomes" id="UP000046067">
    <property type="component" value="Unassembled WGS sequence"/>
</dbReference>
<evidence type="ECO:0000313" key="3">
    <source>
        <dbReference type="Proteomes" id="UP000046067"/>
    </source>
</evidence>
<reference evidence="2 3" key="1">
    <citation type="submission" date="2015-07" db="EMBL/GenBank/DDBJ databases">
        <authorList>
            <consortium name="Pathogen Informatics"/>
        </authorList>
    </citation>
    <scope>NUCLEOTIDE SEQUENCE [LARGE SCALE GENOMIC DNA]</scope>
    <source>
        <strain evidence="2 3">A325</strain>
    </source>
</reference>
<accession>A0A655YAZ3</accession>
<evidence type="ECO:0000313" key="2">
    <source>
        <dbReference type="EMBL" id="CSC33370.1"/>
    </source>
</evidence>
<organism evidence="2 3">
    <name type="scientific">Vibrio cholerae</name>
    <dbReference type="NCBI Taxonomy" id="666"/>
    <lineage>
        <taxon>Bacteria</taxon>
        <taxon>Pseudomonadati</taxon>
        <taxon>Pseudomonadota</taxon>
        <taxon>Gammaproteobacteria</taxon>
        <taxon>Vibrionales</taxon>
        <taxon>Vibrionaceae</taxon>
        <taxon>Vibrio</taxon>
    </lineage>
</organism>
<name>A0A655YAZ3_VIBCL</name>
<gene>
    <name evidence="2" type="ORF">ERS013201_02373</name>
</gene>
<protein>
    <submittedName>
        <fullName evidence="2">Uncharacterized protein</fullName>
    </submittedName>
</protein>
<feature type="compositionally biased region" description="Basic and acidic residues" evidence="1">
    <location>
        <begin position="7"/>
        <end position="18"/>
    </location>
</feature>
<feature type="region of interest" description="Disordered" evidence="1">
    <location>
        <begin position="1"/>
        <end position="22"/>
    </location>
</feature>